<accession>A0A1W6WN20</accession>
<reference evidence="3 4" key="1">
    <citation type="submission" date="2017-04" db="EMBL/GenBank/DDBJ databases">
        <title>Complete Genome Sequence of Bacillus thuringiensis type Strain ATCC 10792.</title>
        <authorList>
            <person name="Oh D.-H."/>
            <person name="Park B.-J."/>
            <person name="Shuai W."/>
            <person name="Chelliah R."/>
        </authorList>
    </citation>
    <scope>NUCLEOTIDE SEQUENCE [LARGE SCALE GENOMIC DNA]</scope>
    <source>
        <strain evidence="3 4">ATCC 10792</strain>
    </source>
</reference>
<dbReference type="InterPro" id="IPR052345">
    <property type="entry name" value="Rad_response_metalloprotease"/>
</dbReference>
<dbReference type="PROSITE" id="PS50943">
    <property type="entry name" value="HTH_CROC1"/>
    <property type="match status" value="1"/>
</dbReference>
<dbReference type="Pfam" id="PF01381">
    <property type="entry name" value="HTH_3"/>
    <property type="match status" value="1"/>
</dbReference>
<evidence type="ECO:0000313" key="3">
    <source>
        <dbReference type="EMBL" id="ARP57952.1"/>
    </source>
</evidence>
<organism evidence="3 4">
    <name type="scientific">Bacillus thuringiensis</name>
    <dbReference type="NCBI Taxonomy" id="1428"/>
    <lineage>
        <taxon>Bacteria</taxon>
        <taxon>Bacillati</taxon>
        <taxon>Bacillota</taxon>
        <taxon>Bacilli</taxon>
        <taxon>Bacillales</taxon>
        <taxon>Bacillaceae</taxon>
        <taxon>Bacillus</taxon>
        <taxon>Bacillus cereus group</taxon>
    </lineage>
</organism>
<dbReference type="InterPro" id="IPR010982">
    <property type="entry name" value="Lambda_DNA-bd_dom_sf"/>
</dbReference>
<evidence type="ECO:0000313" key="4">
    <source>
        <dbReference type="Proteomes" id="UP000194143"/>
    </source>
</evidence>
<proteinExistence type="inferred from homology"/>
<dbReference type="GO" id="GO:0003677">
    <property type="term" value="F:DNA binding"/>
    <property type="evidence" value="ECO:0007669"/>
    <property type="project" value="InterPro"/>
</dbReference>
<dbReference type="PANTHER" id="PTHR43236:SF1">
    <property type="entry name" value="BLL7220 PROTEIN"/>
    <property type="match status" value="1"/>
</dbReference>
<feature type="domain" description="HTH cro/C1-type" evidence="2">
    <location>
        <begin position="16"/>
        <end position="71"/>
    </location>
</feature>
<dbReference type="GeneID" id="67470260"/>
<dbReference type="Pfam" id="PF06114">
    <property type="entry name" value="Peptidase_M78"/>
    <property type="match status" value="1"/>
</dbReference>
<protein>
    <recommendedName>
        <fullName evidence="2">HTH cro/C1-type domain-containing protein</fullName>
    </recommendedName>
</protein>
<evidence type="ECO:0000256" key="1">
    <source>
        <dbReference type="ARBA" id="ARBA00007227"/>
    </source>
</evidence>
<dbReference type="InterPro" id="IPR010359">
    <property type="entry name" value="IrrE_HExxH"/>
</dbReference>
<dbReference type="Gene3D" id="1.10.10.2910">
    <property type="match status" value="1"/>
</dbReference>
<comment type="similarity">
    <text evidence="1">Belongs to the short-chain fatty acyl-CoA assimilation regulator (ScfR) family.</text>
</comment>
<dbReference type="PANTHER" id="PTHR43236">
    <property type="entry name" value="ANTITOXIN HIGA1"/>
    <property type="match status" value="1"/>
</dbReference>
<gene>
    <name evidence="3" type="ORF">CAB88_13130</name>
</gene>
<dbReference type="AlphaFoldDB" id="A0A1W6WN20"/>
<dbReference type="CDD" id="cd00093">
    <property type="entry name" value="HTH_XRE"/>
    <property type="match status" value="1"/>
</dbReference>
<keyword evidence="4" id="KW-1185">Reference proteome</keyword>
<dbReference type="SUPFAM" id="SSF47413">
    <property type="entry name" value="lambda repressor-like DNA-binding domains"/>
    <property type="match status" value="1"/>
</dbReference>
<name>A0A1W6WN20_BACTU</name>
<dbReference type="Proteomes" id="UP000194143">
    <property type="component" value="Chromosome"/>
</dbReference>
<dbReference type="InterPro" id="IPR001387">
    <property type="entry name" value="Cro/C1-type_HTH"/>
</dbReference>
<evidence type="ECO:0000259" key="2">
    <source>
        <dbReference type="PROSITE" id="PS50943"/>
    </source>
</evidence>
<dbReference type="SMART" id="SM00530">
    <property type="entry name" value="HTH_XRE"/>
    <property type="match status" value="1"/>
</dbReference>
<sequence length="386" mass="45179">MGVRINVNRSFCPDKLKEGRESRGLTIRELSEKIGLRTHQALSKYENGKSIPPAEVLLSIMNILNLPYDYFFEDGYRQIEKEIVYFRSKANATAKLKRIHEIKISWLISIFDYLETILEFPKSDLPETNINHQEHFMPTDFNDIENIASELRRQWDLNEGPISDITHLFEKHGIVVSLIKSEDFAIDACSRWIGNKLFILVGNERSTPSRIKFTLAHELGHYLLHKHVKKEDFNKKEVYKRMEDEANYFASSFLMPAKSFSEELISHTLDYYLLLKKRWQISIQAMIYRSRELNIINDYQASYLWKQIAKKGWRTQEPYDDLLQSESPLLLKEAIDLIIDNHVKTKKQICEEVRLCQSDIEAIVNLPVGYLDENKGKGTVISFKKI</sequence>
<dbReference type="EMBL" id="CP021061">
    <property type="protein sequence ID" value="ARP57952.1"/>
    <property type="molecule type" value="Genomic_DNA"/>
</dbReference>
<dbReference type="SMR" id="A0A1W6WN20"/>
<dbReference type="RefSeq" id="WP_000538961.1">
    <property type="nucleotide sequence ID" value="NZ_CP021061.1"/>
</dbReference>
<dbReference type="Gene3D" id="1.10.260.40">
    <property type="entry name" value="lambda repressor-like DNA-binding domains"/>
    <property type="match status" value="1"/>
</dbReference>